<accession>A0AC34QKN2</accession>
<organism evidence="1 2">
    <name type="scientific">Panagrolaimus sp. JU765</name>
    <dbReference type="NCBI Taxonomy" id="591449"/>
    <lineage>
        <taxon>Eukaryota</taxon>
        <taxon>Metazoa</taxon>
        <taxon>Ecdysozoa</taxon>
        <taxon>Nematoda</taxon>
        <taxon>Chromadorea</taxon>
        <taxon>Rhabditida</taxon>
        <taxon>Tylenchina</taxon>
        <taxon>Panagrolaimomorpha</taxon>
        <taxon>Panagrolaimoidea</taxon>
        <taxon>Panagrolaimidae</taxon>
        <taxon>Panagrolaimus</taxon>
    </lineage>
</organism>
<proteinExistence type="predicted"/>
<dbReference type="WBParaSite" id="JU765_v2.g17202.t1">
    <property type="protein sequence ID" value="JU765_v2.g17202.t1"/>
    <property type="gene ID" value="JU765_v2.g17202"/>
</dbReference>
<evidence type="ECO:0000313" key="1">
    <source>
        <dbReference type="Proteomes" id="UP000887576"/>
    </source>
</evidence>
<dbReference type="Proteomes" id="UP000887576">
    <property type="component" value="Unplaced"/>
</dbReference>
<name>A0AC34QKN2_9BILA</name>
<protein>
    <submittedName>
        <fullName evidence="2">Transmembrane protein 144</fullName>
    </submittedName>
</protein>
<reference evidence="2" key="1">
    <citation type="submission" date="2022-11" db="UniProtKB">
        <authorList>
            <consortium name="WormBaseParasite"/>
        </authorList>
    </citation>
    <scope>IDENTIFICATION</scope>
</reference>
<sequence length="348" mass="37396">MSAFVGLLACGVSSVFFGSMFVPIRKHNTGDGLFVQWVMCSAIVAIGMIVNAAKDFPQFQPLAMVGGFLWAVGNLTAVPIINMIGLGMGILVWGTVNCVVGWACGRFGLFGINPSVPDSPIVNYVGLILVVIGGFLFSQIRPSVSQAHDGPENDLDAQDAAENSHLIPNENEIDAEQQAGTEVVSRKAKRSLGIILSLLAGLFYGVTFVPVIYIQDHKEDFRNPPPEAISYAFSHYCGIYLTSTAAFLVYLVYKQNKPFVNSHSILPAFCSGLLWAVAQLSWFIANDALSQAITFPIISMVPGVIASLWSIFYFEEIRGRQNLRLLGIAIAITLTGAALVGVSKGSGK</sequence>
<evidence type="ECO:0000313" key="2">
    <source>
        <dbReference type="WBParaSite" id="JU765_v2.g17202.t1"/>
    </source>
</evidence>